<dbReference type="OrthoDB" id="1664372at2759"/>
<accession>A0A8K0PDZ6</accession>
<feature type="region of interest" description="Disordered" evidence="1">
    <location>
        <begin position="243"/>
        <end position="278"/>
    </location>
</feature>
<proteinExistence type="predicted"/>
<dbReference type="AlphaFoldDB" id="A0A8K0PDZ6"/>
<dbReference type="Proteomes" id="UP000809789">
    <property type="component" value="Unassembled WGS sequence"/>
</dbReference>
<evidence type="ECO:0000313" key="2">
    <source>
        <dbReference type="EMBL" id="KAG8626236.1"/>
    </source>
</evidence>
<reference evidence="2" key="1">
    <citation type="submission" date="2021-07" db="EMBL/GenBank/DDBJ databases">
        <title>Elsinoe batatas strain:CRI-CJ2 Genome sequencing and assembly.</title>
        <authorList>
            <person name="Huang L."/>
        </authorList>
    </citation>
    <scope>NUCLEOTIDE SEQUENCE</scope>
    <source>
        <strain evidence="2">CRI-CJ2</strain>
    </source>
</reference>
<protein>
    <submittedName>
        <fullName evidence="2">Uncharacterized protein</fullName>
    </submittedName>
</protein>
<comment type="caution">
    <text evidence="2">The sequence shown here is derived from an EMBL/GenBank/DDBJ whole genome shotgun (WGS) entry which is preliminary data.</text>
</comment>
<gene>
    <name evidence="2" type="ORF">KVT40_005181</name>
</gene>
<organism evidence="2 3">
    <name type="scientific">Elsinoe batatas</name>
    <dbReference type="NCBI Taxonomy" id="2601811"/>
    <lineage>
        <taxon>Eukaryota</taxon>
        <taxon>Fungi</taxon>
        <taxon>Dikarya</taxon>
        <taxon>Ascomycota</taxon>
        <taxon>Pezizomycotina</taxon>
        <taxon>Dothideomycetes</taxon>
        <taxon>Dothideomycetidae</taxon>
        <taxon>Myriangiales</taxon>
        <taxon>Elsinoaceae</taxon>
        <taxon>Elsinoe</taxon>
    </lineage>
</organism>
<feature type="compositionally biased region" description="Basic and acidic residues" evidence="1">
    <location>
        <begin position="103"/>
        <end position="124"/>
    </location>
</feature>
<evidence type="ECO:0000313" key="3">
    <source>
        <dbReference type="Proteomes" id="UP000809789"/>
    </source>
</evidence>
<feature type="region of interest" description="Disordered" evidence="1">
    <location>
        <begin position="78"/>
        <end position="184"/>
    </location>
</feature>
<feature type="compositionally biased region" description="Basic and acidic residues" evidence="1">
    <location>
        <begin position="319"/>
        <end position="337"/>
    </location>
</feature>
<name>A0A8K0PDZ6_9PEZI</name>
<feature type="compositionally biased region" description="Low complexity" evidence="1">
    <location>
        <begin position="167"/>
        <end position="180"/>
    </location>
</feature>
<feature type="region of interest" description="Disordered" evidence="1">
    <location>
        <begin position="319"/>
        <end position="374"/>
    </location>
</feature>
<sequence>MALHRGIQSAVFYYLSCAPCTEARTRRKRRQEADLLRQEKEALAAQDQANGLSQYVHPLPSTTNPAWDLEITIGPSKESKAAARQLKSRQKETPPRSSGSTSKSDRKDIKGRSTPDLSVDERVQWAESFQRNYRLKPPAKASTFPQDRPRSNLSPLSESLDEVNEKPATPTSPQHSSSPTVLTSASASINLQRPAPTRLATTPLSSPAWPYQPHPPINDFHPATVTKYDSAVDVAWMLAPPPSAKVMRGHKPERPHHLSPRKPTPALSRQSRPLERLPSIEAEVIDSADISPSDMRGLGIGFESEATEEVESITGIDERAMEKRDSAGPQPGRDEGGKFLFPPREWGLGFGEDRRDSGSEEGWPDHTSGMGEKGIEALGYERRWRWSIS</sequence>
<evidence type="ECO:0000256" key="1">
    <source>
        <dbReference type="SAM" id="MobiDB-lite"/>
    </source>
</evidence>
<dbReference type="EMBL" id="JAESVG020000006">
    <property type="protein sequence ID" value="KAG8626236.1"/>
    <property type="molecule type" value="Genomic_DNA"/>
</dbReference>
<keyword evidence="3" id="KW-1185">Reference proteome</keyword>